<dbReference type="AlphaFoldDB" id="X1L698"/>
<protein>
    <submittedName>
        <fullName evidence="1">Uncharacterized protein</fullName>
    </submittedName>
</protein>
<feature type="non-terminal residue" evidence="1">
    <location>
        <position position="121"/>
    </location>
</feature>
<organism evidence="1">
    <name type="scientific">marine sediment metagenome</name>
    <dbReference type="NCBI Taxonomy" id="412755"/>
    <lineage>
        <taxon>unclassified sequences</taxon>
        <taxon>metagenomes</taxon>
        <taxon>ecological metagenomes</taxon>
    </lineage>
</organism>
<proteinExistence type="predicted"/>
<dbReference type="EMBL" id="BARV01004009">
    <property type="protein sequence ID" value="GAI14483.1"/>
    <property type="molecule type" value="Genomic_DNA"/>
</dbReference>
<name>X1L698_9ZZZZ</name>
<comment type="caution">
    <text evidence="1">The sequence shown here is derived from an EMBL/GenBank/DDBJ whole genome shotgun (WGS) entry which is preliminary data.</text>
</comment>
<accession>X1L698</accession>
<reference evidence="1" key="1">
    <citation type="journal article" date="2014" name="Front. Microbiol.">
        <title>High frequency of phylogenetically diverse reductive dehalogenase-homologous genes in deep subseafloor sedimentary metagenomes.</title>
        <authorList>
            <person name="Kawai M."/>
            <person name="Futagami T."/>
            <person name="Toyoda A."/>
            <person name="Takaki Y."/>
            <person name="Nishi S."/>
            <person name="Hori S."/>
            <person name="Arai W."/>
            <person name="Tsubouchi T."/>
            <person name="Morono Y."/>
            <person name="Uchiyama I."/>
            <person name="Ito T."/>
            <person name="Fujiyama A."/>
            <person name="Inagaki F."/>
            <person name="Takami H."/>
        </authorList>
    </citation>
    <scope>NUCLEOTIDE SEQUENCE</scope>
    <source>
        <strain evidence="1">Expedition CK06-06</strain>
    </source>
</reference>
<sequence length="121" mass="12973">MPLWNPYDVKSHSDLDTGVHGVGESTVCSETEADDKIAAKVSSGSYEGDDADNRAIAHGLGVVPKVVLIIRVGHSNSGFVTSTTNINTYNDVVEVVTNWDTTNFYVSNTTVNFNGMGVTYN</sequence>
<evidence type="ECO:0000313" key="1">
    <source>
        <dbReference type="EMBL" id="GAI14483.1"/>
    </source>
</evidence>
<gene>
    <name evidence="1" type="ORF">S06H3_09207</name>
</gene>